<dbReference type="GO" id="GO:0140359">
    <property type="term" value="F:ABC-type transporter activity"/>
    <property type="evidence" value="ECO:0007669"/>
    <property type="project" value="InterPro"/>
</dbReference>
<keyword evidence="2 6" id="KW-0812">Transmembrane</keyword>
<evidence type="ECO:0000313" key="6">
    <source>
        <dbReference type="EMBL" id="SES85590.1"/>
    </source>
</evidence>
<organism evidence="6 7">
    <name type="scientific">[Clostridium] polysaccharolyticum</name>
    <dbReference type="NCBI Taxonomy" id="29364"/>
    <lineage>
        <taxon>Bacteria</taxon>
        <taxon>Bacillati</taxon>
        <taxon>Bacillota</taxon>
        <taxon>Clostridia</taxon>
        <taxon>Lachnospirales</taxon>
        <taxon>Lachnospiraceae</taxon>
    </lineage>
</organism>
<evidence type="ECO:0000313" key="7">
    <source>
        <dbReference type="Proteomes" id="UP000199800"/>
    </source>
</evidence>
<dbReference type="Proteomes" id="UP000199800">
    <property type="component" value="Unassembled WGS sequence"/>
</dbReference>
<dbReference type="Gene3D" id="1.20.1560.10">
    <property type="entry name" value="ABC transporter type 1, transmembrane domain"/>
    <property type="match status" value="1"/>
</dbReference>
<dbReference type="Pfam" id="PF00664">
    <property type="entry name" value="ABC_membrane"/>
    <property type="match status" value="1"/>
</dbReference>
<gene>
    <name evidence="6" type="ORF">SAMN04487772_104126</name>
</gene>
<sequence>MINYFIRSLFRYFVQYQGHVMGVKMQAQMRRDMFEHIEKLPYSFFDKNDTGKIMSRMTNDLIDISEFAHHGPENLIISGVSVLVAFIYLGTINCLQ</sequence>
<dbReference type="EMBL" id="FOHN01000004">
    <property type="protein sequence ID" value="SES85590.1"/>
    <property type="molecule type" value="Genomic_DNA"/>
</dbReference>
<feature type="domain" description="ABC transmembrane type-1" evidence="5">
    <location>
        <begin position="1"/>
        <end position="93"/>
    </location>
</feature>
<keyword evidence="3" id="KW-1133">Transmembrane helix</keyword>
<dbReference type="InterPro" id="IPR036640">
    <property type="entry name" value="ABC1_TM_sf"/>
</dbReference>
<evidence type="ECO:0000256" key="2">
    <source>
        <dbReference type="ARBA" id="ARBA00022692"/>
    </source>
</evidence>
<evidence type="ECO:0000256" key="1">
    <source>
        <dbReference type="ARBA" id="ARBA00004651"/>
    </source>
</evidence>
<reference evidence="6 7" key="1">
    <citation type="submission" date="2016-10" db="EMBL/GenBank/DDBJ databases">
        <authorList>
            <person name="de Groot N.N."/>
        </authorList>
    </citation>
    <scope>NUCLEOTIDE SEQUENCE [LARGE SCALE GENOMIC DNA]</scope>
    <source>
        <strain evidence="6 7">DSM 1801</strain>
    </source>
</reference>
<dbReference type="GO" id="GO:0005886">
    <property type="term" value="C:plasma membrane"/>
    <property type="evidence" value="ECO:0007669"/>
    <property type="project" value="UniProtKB-SubCell"/>
</dbReference>
<dbReference type="InterPro" id="IPR011527">
    <property type="entry name" value="ABC1_TM_dom"/>
</dbReference>
<comment type="subcellular location">
    <subcellularLocation>
        <location evidence="1">Cell membrane</location>
        <topology evidence="1">Multi-pass membrane protein</topology>
    </subcellularLocation>
</comment>
<dbReference type="RefSeq" id="WP_278280377.1">
    <property type="nucleotide sequence ID" value="NZ_FOHN01000004.1"/>
</dbReference>
<evidence type="ECO:0000256" key="3">
    <source>
        <dbReference type="ARBA" id="ARBA00022989"/>
    </source>
</evidence>
<evidence type="ECO:0000259" key="5">
    <source>
        <dbReference type="PROSITE" id="PS50929"/>
    </source>
</evidence>
<name>A0A1H9ZW72_9FIRM</name>
<accession>A0A1H9ZW72</accession>
<dbReference type="GO" id="GO:0005524">
    <property type="term" value="F:ATP binding"/>
    <property type="evidence" value="ECO:0007669"/>
    <property type="project" value="InterPro"/>
</dbReference>
<proteinExistence type="predicted"/>
<keyword evidence="4" id="KW-0472">Membrane</keyword>
<keyword evidence="7" id="KW-1185">Reference proteome</keyword>
<dbReference type="PROSITE" id="PS50929">
    <property type="entry name" value="ABC_TM1F"/>
    <property type="match status" value="1"/>
</dbReference>
<evidence type="ECO:0000256" key="4">
    <source>
        <dbReference type="ARBA" id="ARBA00023136"/>
    </source>
</evidence>
<dbReference type="STRING" id="29364.SAMN04487772_104126"/>
<dbReference type="AlphaFoldDB" id="A0A1H9ZW72"/>
<protein>
    <submittedName>
        <fullName evidence="6">ABC transporter transmembrane region</fullName>
    </submittedName>
</protein>
<dbReference type="SUPFAM" id="SSF90123">
    <property type="entry name" value="ABC transporter transmembrane region"/>
    <property type="match status" value="1"/>
</dbReference>